<protein>
    <submittedName>
        <fullName evidence="1">DUF29 family protein</fullName>
    </submittedName>
</protein>
<organism evidence="1 2">
    <name type="scientific">Azospirillum formosense</name>
    <dbReference type="NCBI Taxonomy" id="861533"/>
    <lineage>
        <taxon>Bacteria</taxon>
        <taxon>Pseudomonadati</taxon>
        <taxon>Pseudomonadota</taxon>
        <taxon>Alphaproteobacteria</taxon>
        <taxon>Rhodospirillales</taxon>
        <taxon>Azospirillaceae</taxon>
        <taxon>Azospirillum</taxon>
    </lineage>
</organism>
<sequence>MRRMAGGWAMVAQASRWRAAWRSGRRRGANPAAIGTGGRAMLCVMDIIRRLRRISGRAGRAGRRGERCGTRWRTTRRRRPPRRDRAFSAAARLRLRSARRRGLRAAGSRAARGVSGRSCCPSPAVRVAHIREVDDLARQNRAGGRLRQADAGALDRRTGAGHIERPEGLPMPDTRLYDSDFLAWTQDQAGRLRRLAAERSNVDLDLEHLAEEIEDMGNDTLDKIEGLVVQIIGHLLKLEHCPDLDPRRHWRSEVTAWRNTVKRRAKRSPTALNRLDLDELTEDAVAELTALYSDQAWVKGLPTSCAYRIDQVLDRDWWPANRHGLAE</sequence>
<proteinExistence type="predicted"/>
<dbReference type="PANTHER" id="PTHR34235">
    <property type="entry name" value="SLR1203 PROTEIN-RELATED"/>
    <property type="match status" value="1"/>
</dbReference>
<reference evidence="1 2" key="1">
    <citation type="submission" date="2019-10" db="EMBL/GenBank/DDBJ databases">
        <title>Genome sequence of Azospirillum formosense CC-Nfb-7.</title>
        <authorList>
            <person name="Ambrosini A."/>
            <person name="Sant'Anna F.H."/>
            <person name="Cassan F.D."/>
            <person name="Souza E.M."/>
            <person name="Passaglia L.M.P."/>
        </authorList>
    </citation>
    <scope>NUCLEOTIDE SEQUENCE [LARGE SCALE GENOMIC DNA]</scope>
    <source>
        <strain evidence="1 2">CC-NFb-7</strain>
    </source>
</reference>
<gene>
    <name evidence="1" type="ORF">GBZ26_07765</name>
</gene>
<evidence type="ECO:0000313" key="1">
    <source>
        <dbReference type="EMBL" id="NUB19107.1"/>
    </source>
</evidence>
<dbReference type="Proteomes" id="UP000639419">
    <property type="component" value="Unassembled WGS sequence"/>
</dbReference>
<name>A0ABX2KTW7_9PROT</name>
<comment type="caution">
    <text evidence="1">The sequence shown here is derived from an EMBL/GenBank/DDBJ whole genome shotgun (WGS) entry which is preliminary data.</text>
</comment>
<evidence type="ECO:0000313" key="2">
    <source>
        <dbReference type="Proteomes" id="UP000639419"/>
    </source>
</evidence>
<dbReference type="Gene3D" id="1.20.1220.20">
    <property type="entry name" value="Uncharcterised protein PF01724"/>
    <property type="match status" value="1"/>
</dbReference>
<dbReference type="PANTHER" id="PTHR34235:SF1">
    <property type="entry name" value="SLR0416 PROTEIN"/>
    <property type="match status" value="1"/>
</dbReference>
<accession>A0ABX2KTW7</accession>
<dbReference type="InterPro" id="IPR002636">
    <property type="entry name" value="DUF29"/>
</dbReference>
<dbReference type="Pfam" id="PF01724">
    <property type="entry name" value="DUF29"/>
    <property type="match status" value="1"/>
</dbReference>
<keyword evidence="2" id="KW-1185">Reference proteome</keyword>
<dbReference type="EMBL" id="WHOR01000038">
    <property type="protein sequence ID" value="NUB19107.1"/>
    <property type="molecule type" value="Genomic_DNA"/>
</dbReference>